<feature type="region of interest" description="Disordered" evidence="1">
    <location>
        <begin position="89"/>
        <end position="170"/>
    </location>
</feature>
<feature type="compositionally biased region" description="Basic and acidic residues" evidence="1">
    <location>
        <begin position="133"/>
        <end position="146"/>
    </location>
</feature>
<sequence>MKSPFALLAASCLVACVSEAGHIIPWLTISKSIFIKPVKHVYKEIPVYKIIPVYKTIPIIKTIKVIKEVHVPKEDHDHHDHHDHHYKVVWQDPSKEEWQGSSGWQPPVYKDGWKPQSGWEPGQGWESSGPWKPQDEGWKSQDEGWKPWDSSGSSHPGIERRNATAKDAKN</sequence>
<feature type="signal peptide" evidence="2">
    <location>
        <begin position="1"/>
        <end position="20"/>
    </location>
</feature>
<evidence type="ECO:0000256" key="1">
    <source>
        <dbReference type="SAM" id="MobiDB-lite"/>
    </source>
</evidence>
<feature type="compositionally biased region" description="Basic and acidic residues" evidence="1">
    <location>
        <begin position="157"/>
        <end position="170"/>
    </location>
</feature>
<protein>
    <submittedName>
        <fullName evidence="3">Putative potassium voltage-gated channel protein shaw</fullName>
    </submittedName>
</protein>
<reference evidence="3" key="1">
    <citation type="journal article" date="2018" name="PLoS Negl. Trop. Dis.">
        <title>Sialome diversity of ticks revealed by RNAseq of single tick salivary glands.</title>
        <authorList>
            <person name="Perner J."/>
            <person name="Kropackova S."/>
            <person name="Kopacek P."/>
            <person name="Ribeiro J.M."/>
        </authorList>
    </citation>
    <scope>NUCLEOTIDE SEQUENCE</scope>
    <source>
        <strain evidence="3">Siblings of single egg batch collected in Ceske Budejovice</strain>
        <tissue evidence="3">Salivary glands</tissue>
    </source>
</reference>
<accession>A0A147BGK2</accession>
<evidence type="ECO:0000256" key="2">
    <source>
        <dbReference type="SAM" id="SignalP"/>
    </source>
</evidence>
<feature type="chain" id="PRO_5007542304" evidence="2">
    <location>
        <begin position="21"/>
        <end position="170"/>
    </location>
</feature>
<evidence type="ECO:0000313" key="3">
    <source>
        <dbReference type="EMBL" id="JAR89917.1"/>
    </source>
</evidence>
<proteinExistence type="predicted"/>
<dbReference type="EMBL" id="GEGO01005487">
    <property type="protein sequence ID" value="JAR89917.1"/>
    <property type="molecule type" value="Transcribed_RNA"/>
</dbReference>
<dbReference type="AlphaFoldDB" id="A0A147BGK2"/>
<keyword evidence="2" id="KW-0732">Signal</keyword>
<name>A0A147BGK2_IXORI</name>
<organism evidence="3">
    <name type="scientific">Ixodes ricinus</name>
    <name type="common">Common tick</name>
    <name type="synonym">Acarus ricinus</name>
    <dbReference type="NCBI Taxonomy" id="34613"/>
    <lineage>
        <taxon>Eukaryota</taxon>
        <taxon>Metazoa</taxon>
        <taxon>Ecdysozoa</taxon>
        <taxon>Arthropoda</taxon>
        <taxon>Chelicerata</taxon>
        <taxon>Arachnida</taxon>
        <taxon>Acari</taxon>
        <taxon>Parasitiformes</taxon>
        <taxon>Ixodida</taxon>
        <taxon>Ixodoidea</taxon>
        <taxon>Ixodidae</taxon>
        <taxon>Ixodinae</taxon>
        <taxon>Ixodes</taxon>
    </lineage>
</organism>